<feature type="domain" description="Bacterial bifunctional deaminase-reductase C-terminal" evidence="13">
    <location>
        <begin position="43"/>
        <end position="273"/>
    </location>
</feature>
<name>A0A8K0UMT7_9AGAR</name>
<evidence type="ECO:0000256" key="11">
    <source>
        <dbReference type="ARBA" id="ARBA00047550"/>
    </source>
</evidence>
<keyword evidence="7" id="KW-0521">NADP</keyword>
<dbReference type="SUPFAM" id="SSF53597">
    <property type="entry name" value="Dihydrofolate reductase-like"/>
    <property type="match status" value="1"/>
</dbReference>
<dbReference type="GO" id="GO:0009231">
    <property type="term" value="P:riboflavin biosynthetic process"/>
    <property type="evidence" value="ECO:0007669"/>
    <property type="project" value="UniProtKB-KW"/>
</dbReference>
<dbReference type="AlphaFoldDB" id="A0A8K0UMT7"/>
<dbReference type="EMBL" id="JAEVFJ010000018">
    <property type="protein sequence ID" value="KAH8099832.1"/>
    <property type="molecule type" value="Genomic_DNA"/>
</dbReference>
<comment type="catalytic activity">
    <reaction evidence="12">
        <text>2,5-diamino-6-(1-D-ribitylamino)pyrimidin-4(3H)-one 5'-phosphate + NADP(+) = 2,5-diamino-6-(1-D-ribosylamino)pyrimidin-4(3H)-one 5'-phosphate + NADPH + H(+)</text>
        <dbReference type="Rhea" id="RHEA:27278"/>
        <dbReference type="ChEBI" id="CHEBI:15378"/>
        <dbReference type="ChEBI" id="CHEBI:57783"/>
        <dbReference type="ChEBI" id="CHEBI:58349"/>
        <dbReference type="ChEBI" id="CHEBI:58890"/>
        <dbReference type="ChEBI" id="CHEBI:59545"/>
        <dbReference type="EC" id="1.1.1.302"/>
    </reaction>
</comment>
<evidence type="ECO:0000256" key="6">
    <source>
        <dbReference type="ARBA" id="ARBA00022619"/>
    </source>
</evidence>
<gene>
    <name evidence="14" type="ORF">BXZ70DRAFT_941378</name>
</gene>
<dbReference type="PANTHER" id="PTHR38011">
    <property type="entry name" value="DIHYDROFOLATE REDUCTASE FAMILY PROTEIN (AFU_ORTHOLOGUE AFUA_8G06820)"/>
    <property type="match status" value="1"/>
</dbReference>
<organism evidence="14 15">
    <name type="scientific">Cristinia sonorae</name>
    <dbReference type="NCBI Taxonomy" id="1940300"/>
    <lineage>
        <taxon>Eukaryota</taxon>
        <taxon>Fungi</taxon>
        <taxon>Dikarya</taxon>
        <taxon>Basidiomycota</taxon>
        <taxon>Agaricomycotina</taxon>
        <taxon>Agaricomycetes</taxon>
        <taxon>Agaricomycetidae</taxon>
        <taxon>Agaricales</taxon>
        <taxon>Pleurotineae</taxon>
        <taxon>Stephanosporaceae</taxon>
        <taxon>Cristinia</taxon>
    </lineage>
</organism>
<evidence type="ECO:0000256" key="8">
    <source>
        <dbReference type="ARBA" id="ARBA00023002"/>
    </source>
</evidence>
<reference evidence="14" key="1">
    <citation type="journal article" date="2021" name="New Phytol.">
        <title>Evolutionary innovations through gain and loss of genes in the ectomycorrhizal Boletales.</title>
        <authorList>
            <person name="Wu G."/>
            <person name="Miyauchi S."/>
            <person name="Morin E."/>
            <person name="Kuo A."/>
            <person name="Drula E."/>
            <person name="Varga T."/>
            <person name="Kohler A."/>
            <person name="Feng B."/>
            <person name="Cao Y."/>
            <person name="Lipzen A."/>
            <person name="Daum C."/>
            <person name="Hundley H."/>
            <person name="Pangilinan J."/>
            <person name="Johnson J."/>
            <person name="Barry K."/>
            <person name="LaButti K."/>
            <person name="Ng V."/>
            <person name="Ahrendt S."/>
            <person name="Min B."/>
            <person name="Choi I.G."/>
            <person name="Park H."/>
            <person name="Plett J.M."/>
            <person name="Magnuson J."/>
            <person name="Spatafora J.W."/>
            <person name="Nagy L.G."/>
            <person name="Henrissat B."/>
            <person name="Grigoriev I.V."/>
            <person name="Yang Z.L."/>
            <person name="Xu J."/>
            <person name="Martin F.M."/>
        </authorList>
    </citation>
    <scope>NUCLEOTIDE SEQUENCE</scope>
    <source>
        <strain evidence="14">KKN 215</strain>
    </source>
</reference>
<keyword evidence="15" id="KW-1185">Reference proteome</keyword>
<dbReference type="Pfam" id="PF01872">
    <property type="entry name" value="RibD_C"/>
    <property type="match status" value="1"/>
</dbReference>
<comment type="pathway">
    <text evidence="2">Cofactor biosynthesis; riboflavin biosynthesis.</text>
</comment>
<evidence type="ECO:0000256" key="2">
    <source>
        <dbReference type="ARBA" id="ARBA00005104"/>
    </source>
</evidence>
<evidence type="ECO:0000313" key="15">
    <source>
        <dbReference type="Proteomes" id="UP000813824"/>
    </source>
</evidence>
<protein>
    <recommendedName>
        <fullName evidence="5">2,5-diamino-6-ribosylamino-4(3H)-pyrimidinone 5'-phosphate reductase</fullName>
        <ecNumber evidence="4">1.1.1.302</ecNumber>
    </recommendedName>
    <alternativeName>
        <fullName evidence="10">2,5-diamino-6-(5-phospho-D-ribosylamino)pyrimidin-4(3H)-one reductase</fullName>
    </alternativeName>
    <alternativeName>
        <fullName evidence="9">2,5-diamino-6-ribitylamino-4(3H)-pyrimidinone 5'-phosphate synthase</fullName>
    </alternativeName>
</protein>
<keyword evidence="8" id="KW-0560">Oxidoreductase</keyword>
<evidence type="ECO:0000256" key="4">
    <source>
        <dbReference type="ARBA" id="ARBA00012851"/>
    </source>
</evidence>
<comment type="caution">
    <text evidence="14">The sequence shown here is derived from an EMBL/GenBank/DDBJ whole genome shotgun (WGS) entry which is preliminary data.</text>
</comment>
<evidence type="ECO:0000256" key="1">
    <source>
        <dbReference type="ARBA" id="ARBA00003555"/>
    </source>
</evidence>
<evidence type="ECO:0000256" key="5">
    <source>
        <dbReference type="ARBA" id="ARBA00015035"/>
    </source>
</evidence>
<sequence length="281" mass="30382">MNPPSILLDTLFPPGIDLEHVSRYTPDDDKPVISPVSDDHVRPWVTLTFAQSLDARIAGEAGKQLILSGKESMVMTHWMRSMHDAILVGIGTALNDNPQLNTRHLPPLPEDAAYKYNLPRPVILDTHLRLRSDCKLLNNYKAGVGRRPLVVTSAYARTSDEADAWTERKANLETAGARVIEIEAVDGGISISSLLTALRTLGIRSLMVEGGASVIKSFLASTQSHQRTVDAIIVTVAPVFVGKEGVGYGENLLGSQIPAMKHVKTELFGADAVIALTTNSS</sequence>
<proteinExistence type="inferred from homology"/>
<evidence type="ECO:0000259" key="13">
    <source>
        <dbReference type="Pfam" id="PF01872"/>
    </source>
</evidence>
<dbReference type="InterPro" id="IPR002734">
    <property type="entry name" value="RibDG_C"/>
</dbReference>
<evidence type="ECO:0000313" key="14">
    <source>
        <dbReference type="EMBL" id="KAH8099832.1"/>
    </source>
</evidence>
<comment type="catalytic activity">
    <reaction evidence="11">
        <text>2,5-diamino-6-(1-D-ribitylamino)pyrimidin-4(3H)-one 5'-phosphate + NAD(+) = 2,5-diamino-6-(1-D-ribosylamino)pyrimidin-4(3H)-one 5'-phosphate + NADH + H(+)</text>
        <dbReference type="Rhea" id="RHEA:27274"/>
        <dbReference type="ChEBI" id="CHEBI:15378"/>
        <dbReference type="ChEBI" id="CHEBI:57540"/>
        <dbReference type="ChEBI" id="CHEBI:57945"/>
        <dbReference type="ChEBI" id="CHEBI:58890"/>
        <dbReference type="ChEBI" id="CHEBI:59545"/>
        <dbReference type="EC" id="1.1.1.302"/>
    </reaction>
</comment>
<comment type="similarity">
    <text evidence="3">Belongs to the HTP reductase family.</text>
</comment>
<dbReference type="InterPro" id="IPR050765">
    <property type="entry name" value="Riboflavin_Biosynth_HTPR"/>
</dbReference>
<keyword evidence="6" id="KW-0686">Riboflavin biosynthesis</keyword>
<evidence type="ECO:0000256" key="12">
    <source>
        <dbReference type="ARBA" id="ARBA00049020"/>
    </source>
</evidence>
<dbReference type="EC" id="1.1.1.302" evidence="4"/>
<evidence type="ECO:0000256" key="9">
    <source>
        <dbReference type="ARBA" id="ARBA00030073"/>
    </source>
</evidence>
<dbReference type="GO" id="GO:0008703">
    <property type="term" value="F:5-amino-6-(5-phosphoribosylamino)uracil reductase activity"/>
    <property type="evidence" value="ECO:0007669"/>
    <property type="project" value="InterPro"/>
</dbReference>
<dbReference type="PANTHER" id="PTHR38011:SF7">
    <property type="entry name" value="2,5-DIAMINO-6-RIBOSYLAMINO-4(3H)-PYRIMIDINONE 5'-PHOSPHATE REDUCTASE"/>
    <property type="match status" value="1"/>
</dbReference>
<evidence type="ECO:0000256" key="3">
    <source>
        <dbReference type="ARBA" id="ARBA00009723"/>
    </source>
</evidence>
<dbReference type="OrthoDB" id="5432at2759"/>
<evidence type="ECO:0000256" key="10">
    <source>
        <dbReference type="ARBA" id="ARBA00031630"/>
    </source>
</evidence>
<accession>A0A8K0UMT7</accession>
<dbReference type="Gene3D" id="3.40.430.10">
    <property type="entry name" value="Dihydrofolate Reductase, subunit A"/>
    <property type="match status" value="1"/>
</dbReference>
<evidence type="ECO:0000256" key="7">
    <source>
        <dbReference type="ARBA" id="ARBA00022857"/>
    </source>
</evidence>
<dbReference type="Proteomes" id="UP000813824">
    <property type="component" value="Unassembled WGS sequence"/>
</dbReference>
<comment type="function">
    <text evidence="1">Catalyzes an early step in riboflavin biosynthesis, the NADPH-dependent reduction of the ribose side chain of 2,5-diamino-6-ribosylamino-4(3H)-pyrimidinone 5'-phosphate, yielding 2,5-diamino-6-ribitylamino-4(3H)-pyrimidinone 5'-phosphate.</text>
</comment>
<dbReference type="InterPro" id="IPR024072">
    <property type="entry name" value="DHFR-like_dom_sf"/>
</dbReference>